<dbReference type="InterPro" id="IPR036419">
    <property type="entry name" value="Ribosomal_S3_C_sf"/>
</dbReference>
<sequence>MAQKINPLSFRLGLLQIWNSTLQRYGKLFTPYILMNYRKKQVVNFLIRCLDNKELILSKIEFIILNHKIVINITYLKLEKDDLTEKEKLIIIKQLRKNLVQWFNSSIFIYFYYKKNWLNSAILMSNYITILVGNKSDILKKILHNNFKFVQNWAKNKKVIYYKQGIIFLTLKGFKICLSGCFDASRVQMTKTIKYNFGFLPLTKLDSYVEYSYRQIFTKYGTCGLKIWFFYEIRKVL</sequence>
<dbReference type="AlphaFoldDB" id="A0A3G3MIP6"/>
<accession>A0A3G3MIP6</accession>
<keyword evidence="2 5" id="KW-0689">Ribosomal protein</keyword>
<dbReference type="InterPro" id="IPR001351">
    <property type="entry name" value="Ribosomal_uS3_C"/>
</dbReference>
<dbReference type="Gene3D" id="3.30.1140.32">
    <property type="entry name" value="Ribosomal protein S3, C-terminal domain"/>
    <property type="match status" value="1"/>
</dbReference>
<organism evidence="5">
    <name type="scientific">Rhodogorgon sp</name>
    <dbReference type="NCBI Taxonomy" id="2485824"/>
    <lineage>
        <taxon>Eukaryota</taxon>
        <taxon>Rhodophyta</taxon>
        <taxon>Florideophyceae</taxon>
        <taxon>Corallinophycidae</taxon>
        <taxon>Rhodogorgonales</taxon>
        <taxon>Rhodogorgonaceae</taxon>
        <taxon>Rhodogorgon</taxon>
    </lineage>
</organism>
<dbReference type="GO" id="GO:0003735">
    <property type="term" value="F:structural constituent of ribosome"/>
    <property type="evidence" value="ECO:0007669"/>
    <property type="project" value="InterPro"/>
</dbReference>
<evidence type="ECO:0000259" key="4">
    <source>
        <dbReference type="Pfam" id="PF00189"/>
    </source>
</evidence>
<keyword evidence="5" id="KW-0496">Mitochondrion</keyword>
<dbReference type="GO" id="GO:0005840">
    <property type="term" value="C:ribosome"/>
    <property type="evidence" value="ECO:0007669"/>
    <property type="project" value="UniProtKB-KW"/>
</dbReference>
<gene>
    <name evidence="5" type="primary">rps3</name>
</gene>
<name>A0A3G3MIP6_9FLOR</name>
<evidence type="ECO:0000256" key="1">
    <source>
        <dbReference type="ARBA" id="ARBA00010761"/>
    </source>
</evidence>
<dbReference type="GO" id="GO:0006412">
    <property type="term" value="P:translation"/>
    <property type="evidence" value="ECO:0007669"/>
    <property type="project" value="InterPro"/>
</dbReference>
<evidence type="ECO:0000313" key="5">
    <source>
        <dbReference type="EMBL" id="AYR06679.1"/>
    </source>
</evidence>
<dbReference type="EMBL" id="MH281625">
    <property type="protein sequence ID" value="AYR06679.1"/>
    <property type="molecule type" value="Genomic_DNA"/>
</dbReference>
<evidence type="ECO:0000256" key="2">
    <source>
        <dbReference type="ARBA" id="ARBA00022980"/>
    </source>
</evidence>
<dbReference type="SUPFAM" id="SSF54821">
    <property type="entry name" value="Ribosomal protein S3 C-terminal domain"/>
    <property type="match status" value="1"/>
</dbReference>
<evidence type="ECO:0000256" key="3">
    <source>
        <dbReference type="ARBA" id="ARBA00023274"/>
    </source>
</evidence>
<comment type="similarity">
    <text evidence="1">Belongs to the universal ribosomal protein uS3 family.</text>
</comment>
<proteinExistence type="inferred from homology"/>
<protein>
    <submittedName>
        <fullName evidence="5">Ribosomal protein S3</fullName>
    </submittedName>
</protein>
<dbReference type="Pfam" id="PF00189">
    <property type="entry name" value="Ribosomal_S3_C"/>
    <property type="match status" value="1"/>
</dbReference>
<geneLocation type="mitochondrion" evidence="5"/>
<feature type="domain" description="Small ribosomal subunit protein uS3 C-terminal" evidence="4">
    <location>
        <begin position="170"/>
        <end position="228"/>
    </location>
</feature>
<reference evidence="5" key="1">
    <citation type="journal article" date="2018" name="Genome Biol. Evol.">
        <title>Mitochondrial and Plastid Genomes from Coralline Red Algae Provide Insights into the Incongruent Evolutionary Histories of Organelles.</title>
        <authorList>
            <person name="Lee J."/>
            <person name="Song H.J."/>
            <person name="In Park S."/>
            <person name="Lee Y.M."/>
            <person name="Jeong S.Y."/>
            <person name="Oh Cho T."/>
            <person name="Kim J.H."/>
            <person name="Choi H.G."/>
            <person name="Choi C.G."/>
            <person name="Nelson W.A."/>
            <person name="Fredericq S."/>
            <person name="Bhattacharya D."/>
            <person name="Su Yoon H."/>
        </authorList>
    </citation>
    <scope>NUCLEOTIDE SEQUENCE</scope>
</reference>
<dbReference type="GO" id="GO:1990904">
    <property type="term" value="C:ribonucleoprotein complex"/>
    <property type="evidence" value="ECO:0007669"/>
    <property type="project" value="UniProtKB-KW"/>
</dbReference>
<keyword evidence="3" id="KW-0687">Ribonucleoprotein</keyword>